<dbReference type="Pfam" id="PF13966">
    <property type="entry name" value="zf-RVT"/>
    <property type="match status" value="1"/>
</dbReference>
<evidence type="ECO:0000313" key="2">
    <source>
        <dbReference type="EMBL" id="KAK9109209.1"/>
    </source>
</evidence>
<evidence type="ECO:0000259" key="1">
    <source>
        <dbReference type="Pfam" id="PF13966"/>
    </source>
</evidence>
<reference evidence="2 3" key="1">
    <citation type="submission" date="2024-01" db="EMBL/GenBank/DDBJ databases">
        <title>Genome assemblies of Stephania.</title>
        <authorList>
            <person name="Yang L."/>
        </authorList>
    </citation>
    <scope>NUCLEOTIDE SEQUENCE [LARGE SCALE GENOMIC DNA]</scope>
    <source>
        <strain evidence="2">QJT</strain>
        <tissue evidence="2">Leaf</tissue>
    </source>
</reference>
<organism evidence="2 3">
    <name type="scientific">Stephania japonica</name>
    <dbReference type="NCBI Taxonomy" id="461633"/>
    <lineage>
        <taxon>Eukaryota</taxon>
        <taxon>Viridiplantae</taxon>
        <taxon>Streptophyta</taxon>
        <taxon>Embryophyta</taxon>
        <taxon>Tracheophyta</taxon>
        <taxon>Spermatophyta</taxon>
        <taxon>Magnoliopsida</taxon>
        <taxon>Ranunculales</taxon>
        <taxon>Menispermaceae</taxon>
        <taxon>Menispermoideae</taxon>
        <taxon>Cissampelideae</taxon>
        <taxon>Stephania</taxon>
    </lineage>
</organism>
<protein>
    <recommendedName>
        <fullName evidence="1">Reverse transcriptase zinc-binding domain-containing protein</fullName>
    </recommendedName>
</protein>
<evidence type="ECO:0000313" key="3">
    <source>
        <dbReference type="Proteomes" id="UP001417504"/>
    </source>
</evidence>
<keyword evidence="3" id="KW-1185">Reference proteome</keyword>
<dbReference type="Proteomes" id="UP001417504">
    <property type="component" value="Unassembled WGS sequence"/>
</dbReference>
<comment type="caution">
    <text evidence="2">The sequence shown here is derived from an EMBL/GenBank/DDBJ whole genome shotgun (WGS) entry which is preliminary data.</text>
</comment>
<dbReference type="InterPro" id="IPR026960">
    <property type="entry name" value="RVT-Znf"/>
</dbReference>
<feature type="domain" description="Reverse transcriptase zinc-binding" evidence="1">
    <location>
        <begin position="15"/>
        <end position="42"/>
    </location>
</feature>
<dbReference type="AlphaFoldDB" id="A0AAP0NJQ0"/>
<gene>
    <name evidence="2" type="ORF">Sjap_017269</name>
</gene>
<name>A0AAP0NJQ0_9MAGN</name>
<sequence length="142" mass="16724">MEVLQRRCPDYTLFPSRCILCFNDCETIDHLFVSCPFVCRIWLEMTKELEIPWCNPVDLKTWLEQVSMTSHGDKRGTLFRAGTIAILWAVWMERNHRIFADKTNQWEEVWDFAKRCVASVTYGHKALKAWSWSHLCGGTYNS</sequence>
<accession>A0AAP0NJQ0</accession>
<dbReference type="EMBL" id="JBBNAE010000007">
    <property type="protein sequence ID" value="KAK9109209.1"/>
    <property type="molecule type" value="Genomic_DNA"/>
</dbReference>
<proteinExistence type="predicted"/>